<organism evidence="2 3">
    <name type="scientific">Cytophaga hutchinsonii (strain ATCC 33406 / DSM 1761 / CIP 103989 / NBRC 15051 / NCIMB 9469 / D465)</name>
    <dbReference type="NCBI Taxonomy" id="269798"/>
    <lineage>
        <taxon>Bacteria</taxon>
        <taxon>Pseudomonadati</taxon>
        <taxon>Bacteroidota</taxon>
        <taxon>Cytophagia</taxon>
        <taxon>Cytophagales</taxon>
        <taxon>Cytophagaceae</taxon>
        <taxon>Cytophaga</taxon>
    </lineage>
</organism>
<evidence type="ECO:0000313" key="2">
    <source>
        <dbReference type="EMBL" id="ABG58342.1"/>
    </source>
</evidence>
<accession>A0A6N4SPW4</accession>
<dbReference type="AlphaFoldDB" id="A0A6N4SPW4"/>
<dbReference type="EMBL" id="CP000383">
    <property type="protein sequence ID" value="ABG58342.1"/>
    <property type="molecule type" value="Genomic_DNA"/>
</dbReference>
<evidence type="ECO:0000256" key="1">
    <source>
        <dbReference type="SAM" id="SignalP"/>
    </source>
</evidence>
<gene>
    <name evidence="2" type="ordered locus">CHU_1065</name>
</gene>
<feature type="chain" id="PRO_5027038781" evidence="1">
    <location>
        <begin position="16"/>
        <end position="99"/>
    </location>
</feature>
<proteinExistence type="predicted"/>
<feature type="signal peptide" evidence="1">
    <location>
        <begin position="1"/>
        <end position="15"/>
    </location>
</feature>
<dbReference type="RefSeq" id="WP_011584457.1">
    <property type="nucleotide sequence ID" value="NC_008255.1"/>
</dbReference>
<dbReference type="OrthoDB" id="997115at2"/>
<dbReference type="KEGG" id="chu:CHU_1065"/>
<keyword evidence="3" id="KW-1185">Reference proteome</keyword>
<keyword evidence="1" id="KW-0732">Signal</keyword>
<name>A0A6N4SPW4_CYTH3</name>
<dbReference type="Proteomes" id="UP000001822">
    <property type="component" value="Chromosome"/>
</dbReference>
<reference evidence="2 3" key="1">
    <citation type="journal article" date="2007" name="Appl. Environ. Microbiol.">
        <title>Genome sequence of the cellulolytic gliding bacterium Cytophaga hutchinsonii.</title>
        <authorList>
            <person name="Xie G."/>
            <person name="Bruce D.C."/>
            <person name="Challacombe J.F."/>
            <person name="Chertkov O."/>
            <person name="Detter J.C."/>
            <person name="Gilna P."/>
            <person name="Han C.S."/>
            <person name="Lucas S."/>
            <person name="Misra M."/>
            <person name="Myers G.L."/>
            <person name="Richardson P."/>
            <person name="Tapia R."/>
            <person name="Thayer N."/>
            <person name="Thompson L.S."/>
            <person name="Brettin T.S."/>
            <person name="Henrissat B."/>
            <person name="Wilson D.B."/>
            <person name="McBride M.J."/>
        </authorList>
    </citation>
    <scope>NUCLEOTIDE SEQUENCE [LARGE SCALE GENOMIC DNA]</scope>
    <source>
        <strain evidence="3">ATCC 33406 / DSM 1761 / CIP 103989 / NBRC 15051 / NCIMB 9469 / D465</strain>
    </source>
</reference>
<evidence type="ECO:0000313" key="3">
    <source>
        <dbReference type="Proteomes" id="UP000001822"/>
    </source>
</evidence>
<sequence>MVRFFTLLFSLFVLALSIVPCSDTDHCCKEPVEMSSEQEKHIICTPFCTGCASVSTVSAGIHIPAEFHDIRTPWPVSLYQSVFISAYFYSFWQPPKLHS</sequence>
<protein>
    <submittedName>
        <fullName evidence="2">Uncharacterized protein</fullName>
    </submittedName>
</protein>